<evidence type="ECO:0000256" key="1">
    <source>
        <dbReference type="ARBA" id="ARBA00001712"/>
    </source>
</evidence>
<dbReference type="GO" id="GO:0033499">
    <property type="term" value="P:galactose catabolic process via UDP-galactose, Leloir pathway"/>
    <property type="evidence" value="ECO:0007669"/>
    <property type="project" value="TreeGrafter"/>
</dbReference>
<dbReference type="Gene3D" id="2.70.98.10">
    <property type="match status" value="1"/>
</dbReference>
<comment type="function">
    <text evidence="5">Mutarotase that catalyzes the interconversion of beta-D-galactose and alpha-D-galactose during galactose metabolism. Beta-D-galactose is metabolized in the liver into glucose 1-phosphate, the primary metabolic fuel, by the action of four enzymes that constitute the Leloir pathway: GALM, GALK1 (galactokinase), GALT (galactose-1-phosphate uridylyltransferase) and GALE (UDP-galactose-4'-epimerase). Involved in the maintenance of the equilibrium between the beta- and alpha-anomers of galactose, therefore ensuring a sufficient supply of the alpha-anomer for GALK1. Also active on D-glucose although shows a preference for galactose over glucose.</text>
</comment>
<sequence length="129" mass="14553">MDLRKPTVLGDVILDVPGGGYDNNFCITDYIDTTSEKFVAKVVHPQTGRILEIFTNQPGVQFYTANNLSGTDNRGIIGKHGITYFKHGAFCLETQNFPDAINHKHFPDSILRPHHLYYHIVTYKFGVQA</sequence>
<dbReference type="PANTHER" id="PTHR10091:SF0">
    <property type="entry name" value="GALACTOSE MUTAROTASE"/>
    <property type="match status" value="1"/>
</dbReference>
<evidence type="ECO:0000256" key="4">
    <source>
        <dbReference type="ARBA" id="ARBA00032729"/>
    </source>
</evidence>
<dbReference type="InterPro" id="IPR014718">
    <property type="entry name" value="GH-type_carb-bd"/>
</dbReference>
<dbReference type="AlphaFoldDB" id="A0AAJ7DTI6"/>
<dbReference type="PANTHER" id="PTHR10091">
    <property type="entry name" value="ALDOSE-1-EPIMERASE"/>
    <property type="match status" value="1"/>
</dbReference>
<dbReference type="Proteomes" id="UP000695007">
    <property type="component" value="Unplaced"/>
</dbReference>
<dbReference type="RefSeq" id="XP_011496126.1">
    <property type="nucleotide sequence ID" value="XM_011497824.1"/>
</dbReference>
<evidence type="ECO:0000313" key="7">
    <source>
        <dbReference type="RefSeq" id="XP_011496126.1"/>
    </source>
</evidence>
<dbReference type="InterPro" id="IPR008183">
    <property type="entry name" value="Aldose_1/G6P_1-epimerase"/>
</dbReference>
<proteinExistence type="predicted"/>
<dbReference type="GO" id="GO:0030246">
    <property type="term" value="F:carbohydrate binding"/>
    <property type="evidence" value="ECO:0007669"/>
    <property type="project" value="InterPro"/>
</dbReference>
<evidence type="ECO:0000313" key="6">
    <source>
        <dbReference type="Proteomes" id="UP000695007"/>
    </source>
</evidence>
<protein>
    <recommendedName>
        <fullName evidence="3">Galactose mutarotase</fullName>
    </recommendedName>
    <alternativeName>
        <fullName evidence="4">Aldose 1-epimerase</fullName>
    </alternativeName>
</protein>
<evidence type="ECO:0000256" key="2">
    <source>
        <dbReference type="ARBA" id="ARBA00004947"/>
    </source>
</evidence>
<reference evidence="7" key="1">
    <citation type="submission" date="2025-08" db="UniProtKB">
        <authorList>
            <consortium name="RefSeq"/>
        </authorList>
    </citation>
    <scope>IDENTIFICATION</scope>
</reference>
<accession>A0AAJ7DTI6</accession>
<dbReference type="Pfam" id="PF01263">
    <property type="entry name" value="Aldose_epim"/>
    <property type="match status" value="1"/>
</dbReference>
<dbReference type="GeneID" id="105360823"/>
<keyword evidence="6" id="KW-1185">Reference proteome</keyword>
<comment type="catalytic activity">
    <reaction evidence="1">
        <text>alpha-D-galactose = beta-D-galactose</text>
        <dbReference type="Rhea" id="RHEA:28675"/>
        <dbReference type="ChEBI" id="CHEBI:27667"/>
        <dbReference type="ChEBI" id="CHEBI:28061"/>
        <dbReference type="EC" id="5.1.3.3"/>
    </reaction>
    <physiologicalReaction direction="right-to-left" evidence="1">
        <dbReference type="Rhea" id="RHEA:28677"/>
    </physiologicalReaction>
</comment>
<comment type="pathway">
    <text evidence="2">Carbohydrate metabolism; galactose metabolism.</text>
</comment>
<name>A0AAJ7DTI6_9HYME</name>
<dbReference type="GO" id="GO:0004034">
    <property type="term" value="F:aldose 1-epimerase activity"/>
    <property type="evidence" value="ECO:0007669"/>
    <property type="project" value="UniProtKB-EC"/>
</dbReference>
<dbReference type="KEGG" id="csol:105360823"/>
<organism evidence="6 7">
    <name type="scientific">Ceratosolen solmsi marchali</name>
    <dbReference type="NCBI Taxonomy" id="326594"/>
    <lineage>
        <taxon>Eukaryota</taxon>
        <taxon>Metazoa</taxon>
        <taxon>Ecdysozoa</taxon>
        <taxon>Arthropoda</taxon>
        <taxon>Hexapoda</taxon>
        <taxon>Insecta</taxon>
        <taxon>Pterygota</taxon>
        <taxon>Neoptera</taxon>
        <taxon>Endopterygota</taxon>
        <taxon>Hymenoptera</taxon>
        <taxon>Apocrita</taxon>
        <taxon>Proctotrupomorpha</taxon>
        <taxon>Chalcidoidea</taxon>
        <taxon>Agaonidae</taxon>
        <taxon>Agaoninae</taxon>
        <taxon>Ceratosolen</taxon>
    </lineage>
</organism>
<evidence type="ECO:0000256" key="5">
    <source>
        <dbReference type="ARBA" id="ARBA00045743"/>
    </source>
</evidence>
<evidence type="ECO:0000256" key="3">
    <source>
        <dbReference type="ARBA" id="ARBA00021023"/>
    </source>
</evidence>
<dbReference type="GO" id="GO:0006006">
    <property type="term" value="P:glucose metabolic process"/>
    <property type="evidence" value="ECO:0007669"/>
    <property type="project" value="TreeGrafter"/>
</dbReference>
<gene>
    <name evidence="7" type="primary">LOC105360823</name>
</gene>
<dbReference type="InterPro" id="IPR011013">
    <property type="entry name" value="Gal_mutarotase_sf_dom"/>
</dbReference>
<dbReference type="SUPFAM" id="SSF74650">
    <property type="entry name" value="Galactose mutarotase-like"/>
    <property type="match status" value="1"/>
</dbReference>